<keyword evidence="1" id="KW-0479">Metal-binding</keyword>
<evidence type="ECO:0000256" key="1">
    <source>
        <dbReference type="PROSITE-ProRule" id="PRU00047"/>
    </source>
</evidence>
<dbReference type="SMART" id="SM00343">
    <property type="entry name" value="ZnF_C2HC"/>
    <property type="match status" value="2"/>
</dbReference>
<dbReference type="Proteomes" id="UP000595140">
    <property type="component" value="Unassembled WGS sequence"/>
</dbReference>
<keyword evidence="1" id="KW-0863">Zinc-finger</keyword>
<evidence type="ECO:0000259" key="4">
    <source>
        <dbReference type="PROSITE" id="PS50878"/>
    </source>
</evidence>
<sequence>MEFGFGIMGSSGNGISSEIPVETSSVAMVVPSSPLPFGASVGAATMTSFSMPSSIFGSAPRPIPGLKTTWDHPVARSPQPNEANDPLVAMVNQAWYHNNYLAINIILEGLGDSMYPVYAGATLAKELWNSLNKKYQAEDAGTKKFIVGKMLDYKMVDNKSVVAQAEELTVIFNKCNEEKVGEAFQVAAIIHKLPRSWEDFQADLKLKRTELNLEQLLTRLRIREEGLARRNGGAKANVVEHPSGSSHGGKDKKKMCPKGGVSKFAGKCYNCGITGHRSSDCRKKKPQKGKKKTTEAMCAELDNLDLCAVVTEVNLVGSNPKEWFVDTGATRHIFSNRSMFHDFQETSGNKWLREKRVDPFLSVSVLIEPETSLRYASIIEMAGPGSSFPKSLLSLEIPLDTLYNPIEFSKTLNPSTPSKLTPVSSPIALAVSNPPSIHLTIPAQTSSLSALAAAFVPINTHQDTSKVAPHFLGCSNSDNELESPNWNVNYNSDPDIQPLGNTLHIPSAESEEEWITDRGSEEEENWHLAMNFFSNDADRDLKAPSTFVERALQCGKVRDNGLETTKPGDILKVAVVGDTVFDAHKSPSLDSKDRIEHDAKQLHSSLLLNTYNGEAPSEISSDPHFSSLPRPDLSQEQLESNQIGDPDKQELSLDLSSSLVESDKLEGNIPTEEATQRYNIQYLPLPRVLLSPFAAEFIPLMPNPYAALFNHVEGLGNNISLKDDEFDKFDDGNRVLCNNALEEIRDERDGLILYTHSEGEDKAFNDNSLKPLQIDYSRMFNTPFDLGRDYKGRRIYSPSQIVTRSRAKLLKEGRKKTPIGWEEGTKARNEGLTRLPAFSSIPPPRHDEKRSFSDVIGSSTSIPQPSINSRPITKHKGFPAISFSPAEVKALFAPYEFSHVGRFPKSRPPLPVIKQVLERIGFKHSYTVGVLAPSHVLLTFHNAEDYQRCFSKRLWQIQGYPMHVFKWNPDFHCDEESPIFPIWISLEHLPVHLHDPVALQAIPKIFGKPLMLDAATSSKTRPSVARFCVELDVSGDLPAKFFLDNGGKGLWQPVHYEQVPMFCTDCRKTGHKAGECHQAKNTTPKATQDAPIAAAGRGMHGLFLKLQATQKFLSSWSKSTYGNFFNNVKQAEEACTKAEEEYEGNPNNNTRSSWGEAKAHLIQSCRARWRRQHIHSIRTSQGTQVTTEKEILEAGADYFQDLYSPQPTHNMEHILHHISHTIQAIQNEKLCLLPNPEEIKNAVWDLDSNSCAGPDGFNVTFFRESWDIINEDVTSAVQEFFLGIIPPKAMRTSNIILIPKKEAPASFNDYRPISLTNFSFKIITRILASRLTSVLADIISIEQGGFAPGKDIQDHILLARELIHLLDRKTEGGNLALKLDITKAFDKISWSYIEKCLEHFGFSHRFIRLVMNSIKHSVVSTLINGNPSKSFNPKRGVRQGDPLSPYIFIIAMEGLTRSLNHLHNSGQIRKYNTGRIQTVNHLTFADDVLIFTNGSLPNLKKLRSFLTTFEEATSLHLNHAKSQILSPKPSSNHNKRQANCLGMKVAPLPSLTLVFLSTRGLIEPNTARTCSGKLISSFQAGKCILSPKLAG</sequence>
<dbReference type="InterPro" id="IPR000477">
    <property type="entry name" value="RT_dom"/>
</dbReference>
<dbReference type="Pfam" id="PF00078">
    <property type="entry name" value="RVT_1"/>
    <property type="match status" value="1"/>
</dbReference>
<organism evidence="5 6">
    <name type="scientific">Cuscuta campestris</name>
    <dbReference type="NCBI Taxonomy" id="132261"/>
    <lineage>
        <taxon>Eukaryota</taxon>
        <taxon>Viridiplantae</taxon>
        <taxon>Streptophyta</taxon>
        <taxon>Embryophyta</taxon>
        <taxon>Tracheophyta</taxon>
        <taxon>Spermatophyta</taxon>
        <taxon>Magnoliopsida</taxon>
        <taxon>eudicotyledons</taxon>
        <taxon>Gunneridae</taxon>
        <taxon>Pentapetalae</taxon>
        <taxon>asterids</taxon>
        <taxon>lamiids</taxon>
        <taxon>Solanales</taxon>
        <taxon>Convolvulaceae</taxon>
        <taxon>Cuscuteae</taxon>
        <taxon>Cuscuta</taxon>
        <taxon>Cuscuta subgen. Grammica</taxon>
        <taxon>Cuscuta sect. Cleistogrammica</taxon>
    </lineage>
</organism>
<evidence type="ECO:0000259" key="3">
    <source>
        <dbReference type="PROSITE" id="PS50158"/>
    </source>
</evidence>
<keyword evidence="1" id="KW-0862">Zinc</keyword>
<feature type="compositionally biased region" description="Polar residues" evidence="2">
    <location>
        <begin position="856"/>
        <end position="869"/>
    </location>
</feature>
<dbReference type="PROSITE" id="PS50158">
    <property type="entry name" value="ZF_CCHC"/>
    <property type="match status" value="1"/>
</dbReference>
<feature type="domain" description="CCHC-type" evidence="3">
    <location>
        <begin position="267"/>
        <end position="283"/>
    </location>
</feature>
<dbReference type="InterPro" id="IPR001878">
    <property type="entry name" value="Znf_CCHC"/>
</dbReference>
<keyword evidence="6" id="KW-1185">Reference proteome</keyword>
<dbReference type="PROSITE" id="PS50878">
    <property type="entry name" value="RT_POL"/>
    <property type="match status" value="1"/>
</dbReference>
<evidence type="ECO:0000256" key="2">
    <source>
        <dbReference type="SAM" id="MobiDB-lite"/>
    </source>
</evidence>
<accession>A0A484LUI7</accession>
<dbReference type="InterPro" id="IPR025558">
    <property type="entry name" value="DUF4283"/>
</dbReference>
<proteinExistence type="predicted"/>
<evidence type="ECO:0008006" key="7">
    <source>
        <dbReference type="Google" id="ProtNLM"/>
    </source>
</evidence>
<gene>
    <name evidence="5" type="ORF">CCAM_LOCUS21422</name>
</gene>
<dbReference type="OrthoDB" id="1304206at2759"/>
<dbReference type="EMBL" id="OOIL02002000">
    <property type="protein sequence ID" value="VFQ79646.1"/>
    <property type="molecule type" value="Genomic_DNA"/>
</dbReference>
<reference evidence="5 6" key="1">
    <citation type="submission" date="2018-04" db="EMBL/GenBank/DDBJ databases">
        <authorList>
            <person name="Vogel A."/>
        </authorList>
    </citation>
    <scope>NUCLEOTIDE SEQUENCE [LARGE SCALE GENOMIC DNA]</scope>
</reference>
<dbReference type="SUPFAM" id="SSF56672">
    <property type="entry name" value="DNA/RNA polymerases"/>
    <property type="match status" value="1"/>
</dbReference>
<feature type="region of interest" description="Disordered" evidence="2">
    <location>
        <begin position="233"/>
        <end position="255"/>
    </location>
</feature>
<dbReference type="GO" id="GO:0003676">
    <property type="term" value="F:nucleic acid binding"/>
    <property type="evidence" value="ECO:0007669"/>
    <property type="project" value="InterPro"/>
</dbReference>
<protein>
    <recommendedName>
        <fullName evidence="7">Reverse transcriptase domain-containing protein</fullName>
    </recommendedName>
</protein>
<dbReference type="GO" id="GO:0008270">
    <property type="term" value="F:zinc ion binding"/>
    <property type="evidence" value="ECO:0007669"/>
    <property type="project" value="UniProtKB-KW"/>
</dbReference>
<feature type="region of interest" description="Disordered" evidence="2">
    <location>
        <begin position="836"/>
        <end position="869"/>
    </location>
</feature>
<name>A0A484LUI7_9ASTE</name>
<dbReference type="CDD" id="cd01650">
    <property type="entry name" value="RT_nLTR_like"/>
    <property type="match status" value="1"/>
</dbReference>
<feature type="domain" description="Reverse transcriptase" evidence="4">
    <location>
        <begin position="1279"/>
        <end position="1545"/>
    </location>
</feature>
<feature type="region of interest" description="Disordered" evidence="2">
    <location>
        <begin position="617"/>
        <end position="648"/>
    </location>
</feature>
<feature type="compositionally biased region" description="Polar residues" evidence="2">
    <location>
        <begin position="634"/>
        <end position="643"/>
    </location>
</feature>
<dbReference type="Pfam" id="PF14111">
    <property type="entry name" value="DUF4283"/>
    <property type="match status" value="1"/>
</dbReference>
<dbReference type="Pfam" id="PF14223">
    <property type="entry name" value="Retrotran_gag_2"/>
    <property type="match status" value="1"/>
</dbReference>
<dbReference type="PANTHER" id="PTHR31635">
    <property type="entry name" value="REVERSE TRANSCRIPTASE DOMAIN-CONTAINING PROTEIN-RELATED"/>
    <property type="match status" value="1"/>
</dbReference>
<evidence type="ECO:0000313" key="6">
    <source>
        <dbReference type="Proteomes" id="UP000595140"/>
    </source>
</evidence>
<dbReference type="Pfam" id="PF00098">
    <property type="entry name" value="zf-CCHC"/>
    <property type="match status" value="1"/>
</dbReference>
<dbReference type="PANTHER" id="PTHR31635:SF196">
    <property type="entry name" value="REVERSE TRANSCRIPTASE DOMAIN-CONTAINING PROTEIN-RELATED"/>
    <property type="match status" value="1"/>
</dbReference>
<dbReference type="InterPro" id="IPR043502">
    <property type="entry name" value="DNA/RNA_pol_sf"/>
</dbReference>
<evidence type="ECO:0000313" key="5">
    <source>
        <dbReference type="EMBL" id="VFQ79646.1"/>
    </source>
</evidence>